<keyword evidence="2" id="KW-1185">Reference proteome</keyword>
<organism evidence="1 2">
    <name type="scientific">Aspergillus saccharolyticus JOP 1030-1</name>
    <dbReference type="NCBI Taxonomy" id="1450539"/>
    <lineage>
        <taxon>Eukaryota</taxon>
        <taxon>Fungi</taxon>
        <taxon>Dikarya</taxon>
        <taxon>Ascomycota</taxon>
        <taxon>Pezizomycotina</taxon>
        <taxon>Eurotiomycetes</taxon>
        <taxon>Eurotiomycetidae</taxon>
        <taxon>Eurotiales</taxon>
        <taxon>Aspergillaceae</taxon>
        <taxon>Aspergillus</taxon>
        <taxon>Aspergillus subgen. Circumdati</taxon>
    </lineage>
</organism>
<reference evidence="1 2" key="1">
    <citation type="submission" date="2016-12" db="EMBL/GenBank/DDBJ databases">
        <title>The genomes of Aspergillus section Nigri reveals drivers in fungal speciation.</title>
        <authorList>
            <consortium name="DOE Joint Genome Institute"/>
            <person name="Vesth T.C."/>
            <person name="Nybo J."/>
            <person name="Theobald S."/>
            <person name="Brandl J."/>
            <person name="Frisvad J.C."/>
            <person name="Nielsen K.F."/>
            <person name="Lyhne E.K."/>
            <person name="Kogle M.E."/>
            <person name="Kuo A."/>
            <person name="Riley R."/>
            <person name="Clum A."/>
            <person name="Nolan M."/>
            <person name="Lipzen A."/>
            <person name="Salamov A."/>
            <person name="Henrissat B."/>
            <person name="Wiebenga A."/>
            <person name="De Vries R.P."/>
            <person name="Grigoriev I.V."/>
            <person name="Mortensen U.H."/>
            <person name="Andersen M.R."/>
            <person name="Baker S.E."/>
        </authorList>
    </citation>
    <scope>NUCLEOTIDE SEQUENCE [LARGE SCALE GENOMIC DNA]</scope>
    <source>
        <strain evidence="1 2">JOP 1030-1</strain>
    </source>
</reference>
<accession>A0A319AKH1</accession>
<protein>
    <submittedName>
        <fullName evidence="1">Uncharacterized protein</fullName>
    </submittedName>
</protein>
<dbReference type="RefSeq" id="XP_025433094.1">
    <property type="nucleotide sequence ID" value="XM_025577264.1"/>
</dbReference>
<dbReference type="EMBL" id="KZ821225">
    <property type="protein sequence ID" value="PYH47112.1"/>
    <property type="molecule type" value="Genomic_DNA"/>
</dbReference>
<name>A0A319AKH1_9EURO</name>
<dbReference type="Proteomes" id="UP000248349">
    <property type="component" value="Unassembled WGS sequence"/>
</dbReference>
<dbReference type="AlphaFoldDB" id="A0A319AKH1"/>
<dbReference type="STRING" id="1450539.A0A319AKH1"/>
<sequence>MAGSLVRHLQPRGLVQIVKAPRLACLPPLPRHAYLLPEMLKVLHQHDAQTLFQPDFFENRRSAALNATFRVVQPVAQYEGAAVELGYAVGTRGNGVDLPSWPVDLRTETVR</sequence>
<gene>
    <name evidence="1" type="ORF">BP01DRAFT_380957</name>
</gene>
<evidence type="ECO:0000313" key="2">
    <source>
        <dbReference type="Proteomes" id="UP000248349"/>
    </source>
</evidence>
<proteinExistence type="predicted"/>
<dbReference type="GeneID" id="37078493"/>
<dbReference type="OrthoDB" id="2308815at2759"/>
<evidence type="ECO:0000313" key="1">
    <source>
        <dbReference type="EMBL" id="PYH47112.1"/>
    </source>
</evidence>